<feature type="region of interest" description="Disordered" evidence="2">
    <location>
        <begin position="1723"/>
        <end position="1767"/>
    </location>
</feature>
<dbReference type="ExpressionAtlas" id="A0A0Q3JJV8">
    <property type="expression patterns" value="baseline and differential"/>
</dbReference>
<feature type="region of interest" description="Disordered" evidence="2">
    <location>
        <begin position="1782"/>
        <end position="1802"/>
    </location>
</feature>
<feature type="compositionally biased region" description="Polar residues" evidence="2">
    <location>
        <begin position="677"/>
        <end position="686"/>
    </location>
</feature>
<reference evidence="4" key="2">
    <citation type="submission" date="2017-06" db="EMBL/GenBank/DDBJ databases">
        <title>WGS assembly of Brachypodium distachyon.</title>
        <authorList>
            <consortium name="The International Brachypodium Initiative"/>
            <person name="Lucas S."/>
            <person name="Harmon-Smith M."/>
            <person name="Lail K."/>
            <person name="Tice H."/>
            <person name="Grimwood J."/>
            <person name="Bruce D."/>
            <person name="Barry K."/>
            <person name="Shu S."/>
            <person name="Lindquist E."/>
            <person name="Wang M."/>
            <person name="Pitluck S."/>
            <person name="Vogel J.P."/>
            <person name="Garvin D.F."/>
            <person name="Mockler T.C."/>
            <person name="Schmutz J."/>
            <person name="Rokhsar D."/>
            <person name="Bevan M.W."/>
        </authorList>
    </citation>
    <scope>NUCLEOTIDE SEQUENCE</scope>
    <source>
        <strain evidence="4">Bd21</strain>
    </source>
</reference>
<feature type="compositionally biased region" description="Basic and acidic residues" evidence="2">
    <location>
        <begin position="2058"/>
        <end position="2069"/>
    </location>
</feature>
<feature type="compositionally biased region" description="Basic and acidic residues" evidence="2">
    <location>
        <begin position="1203"/>
        <end position="1217"/>
    </location>
</feature>
<name>A0A0Q3JJV8_BRADI</name>
<dbReference type="OrthoDB" id="1929108at2759"/>
<proteinExistence type="inferred from homology"/>
<feature type="region of interest" description="Disordered" evidence="2">
    <location>
        <begin position="1969"/>
        <end position="2095"/>
    </location>
</feature>
<feature type="compositionally biased region" description="Basic and acidic residues" evidence="2">
    <location>
        <begin position="2026"/>
        <end position="2036"/>
    </location>
</feature>
<dbReference type="Proteomes" id="UP000008810">
    <property type="component" value="Chromosome 1"/>
</dbReference>
<dbReference type="InterPro" id="IPR028288">
    <property type="entry name" value="SCAR/WAVE_fam"/>
</dbReference>
<feature type="compositionally biased region" description="Basic and acidic residues" evidence="2">
    <location>
        <begin position="1856"/>
        <end position="1875"/>
    </location>
</feature>
<feature type="region of interest" description="Disordered" evidence="2">
    <location>
        <begin position="206"/>
        <end position="238"/>
    </location>
</feature>
<dbReference type="GO" id="GO:0005856">
    <property type="term" value="C:cytoskeleton"/>
    <property type="evidence" value="ECO:0007669"/>
    <property type="project" value="UniProtKB-SubCell"/>
</dbReference>
<feature type="region of interest" description="Disordered" evidence="2">
    <location>
        <begin position="1904"/>
        <end position="1930"/>
    </location>
</feature>
<dbReference type="EMBL" id="CM000880">
    <property type="protein sequence ID" value="KQK12484.1"/>
    <property type="molecule type" value="Genomic_DNA"/>
</dbReference>
<feature type="compositionally biased region" description="Polar residues" evidence="2">
    <location>
        <begin position="2070"/>
        <end position="2087"/>
    </location>
</feature>
<reference evidence="4 5" key="1">
    <citation type="journal article" date="2010" name="Nature">
        <title>Genome sequencing and analysis of the model grass Brachypodium distachyon.</title>
        <authorList>
            <consortium name="International Brachypodium Initiative"/>
        </authorList>
    </citation>
    <scope>NUCLEOTIDE SEQUENCE [LARGE SCALE GENOMIC DNA]</scope>
    <source>
        <strain evidence="4 5">Bd21</strain>
    </source>
</reference>
<dbReference type="PANTHER" id="PTHR12902:SF1">
    <property type="entry name" value="WISKOTT-ALDRICH SYNDROME PROTEIN FAMILY MEMBER"/>
    <property type="match status" value="1"/>
</dbReference>
<dbReference type="EnsemblPlants" id="KQK12484">
    <property type="protein sequence ID" value="KQK12484"/>
    <property type="gene ID" value="BRADI_1g04000v3"/>
</dbReference>
<dbReference type="InterPro" id="IPR003124">
    <property type="entry name" value="WH2_dom"/>
</dbReference>
<feature type="region of interest" description="Disordered" evidence="2">
    <location>
        <begin position="1813"/>
        <end position="1832"/>
    </location>
</feature>
<evidence type="ECO:0000313" key="4">
    <source>
        <dbReference type="EMBL" id="KQK12484.1"/>
    </source>
</evidence>
<evidence type="ECO:0000313" key="6">
    <source>
        <dbReference type="Proteomes" id="UP000008810"/>
    </source>
</evidence>
<dbReference type="GO" id="GO:0003779">
    <property type="term" value="F:actin binding"/>
    <property type="evidence" value="ECO:0007669"/>
    <property type="project" value="UniProtKB-KW"/>
</dbReference>
<evidence type="ECO:0000259" key="3">
    <source>
        <dbReference type="PROSITE" id="PS51082"/>
    </source>
</evidence>
<reference evidence="5" key="3">
    <citation type="submission" date="2018-08" db="UniProtKB">
        <authorList>
            <consortium name="EnsemblPlants"/>
        </authorList>
    </citation>
    <scope>IDENTIFICATION</scope>
    <source>
        <strain evidence="5">cv. Bd21</strain>
    </source>
</reference>
<evidence type="ECO:0000313" key="5">
    <source>
        <dbReference type="EnsemblPlants" id="KQK12484"/>
    </source>
</evidence>
<feature type="region of interest" description="Disordered" evidence="2">
    <location>
        <begin position="1851"/>
        <end position="1885"/>
    </location>
</feature>
<feature type="region of interest" description="Disordered" evidence="2">
    <location>
        <begin position="2257"/>
        <end position="2276"/>
    </location>
</feature>
<dbReference type="GO" id="GO:0030036">
    <property type="term" value="P:actin cytoskeleton organization"/>
    <property type="evidence" value="ECO:0007669"/>
    <property type="project" value="InterPro"/>
</dbReference>
<dbReference type="PANTHER" id="PTHR12902">
    <property type="entry name" value="WASP-1"/>
    <property type="match status" value="1"/>
</dbReference>
<protein>
    <recommendedName>
        <fullName evidence="3">WH2 domain-containing protein</fullName>
    </recommendedName>
</protein>
<feature type="compositionally biased region" description="Acidic residues" evidence="2">
    <location>
        <begin position="2263"/>
        <end position="2276"/>
    </location>
</feature>
<feature type="compositionally biased region" description="Polar residues" evidence="2">
    <location>
        <begin position="2003"/>
        <end position="2025"/>
    </location>
</feature>
<feature type="compositionally biased region" description="Basic residues" evidence="2">
    <location>
        <begin position="220"/>
        <end position="233"/>
    </location>
</feature>
<evidence type="ECO:0000256" key="2">
    <source>
        <dbReference type="SAM" id="MobiDB-lite"/>
    </source>
</evidence>
<organism evidence="4">
    <name type="scientific">Brachypodium distachyon</name>
    <name type="common">Purple false brome</name>
    <name type="synonym">Trachynia distachya</name>
    <dbReference type="NCBI Taxonomy" id="15368"/>
    <lineage>
        <taxon>Eukaryota</taxon>
        <taxon>Viridiplantae</taxon>
        <taxon>Streptophyta</taxon>
        <taxon>Embryophyta</taxon>
        <taxon>Tracheophyta</taxon>
        <taxon>Spermatophyta</taxon>
        <taxon>Magnoliopsida</taxon>
        <taxon>Liliopsida</taxon>
        <taxon>Poales</taxon>
        <taxon>Poaceae</taxon>
        <taxon>BOP clade</taxon>
        <taxon>Pooideae</taxon>
        <taxon>Stipodae</taxon>
        <taxon>Brachypodieae</taxon>
        <taxon>Brachypodium</taxon>
    </lineage>
</organism>
<evidence type="ECO:0000256" key="1">
    <source>
        <dbReference type="ARBA" id="ARBA00006993"/>
    </source>
</evidence>
<gene>
    <name evidence="5" type="primary">LOC100841680</name>
    <name evidence="4" type="ORF">BRADI_1g04000v3</name>
</gene>
<sequence length="2276" mass="247218">MIRYQVRNEYGLADPELYGPAEEDDPEALLEGVAMAGLVGVLRQLGDLAEFAAEIFHDLHEDVMATASRGHGLMLRLQQLEAEFPAAEKAIISQTDHSNYLHDDGVGWHANLQLNQNLITIGDMPRFILDSYEECRGPPHLFTLDKFDVAGAGASLKRYSDPSFFKMGRTSDMLETDYLREMKPRKIKKAVRGRTGETLESLLVANSESQITPSKDRASRKVPPRTTKLKSRHPRDSYDKTTRICREQLLEVISSQQKILSNYSASHYHENYRSTYSSETTSPFGELDNYKAPAQCSAKLELTKVVPMNESDSFVTASTPIKGPIFLGSDDGQFLATQHEHTVMDPICKGSLVDQNDISSTPERLQESTDFNSEEGNFASQSMLEEKLQSAVVPVNYDNDHCRLDDIASDQDNFVDAVYTELDGESDCDMKTKRDIGAKMEAIDHLSSGLSNPCNGKEPKEPTRPDSFLVSDSSPSAVSGIKDTDSDSDSCRQLSGDNWIDDKEPFNDVDLMDVSSSSSVTSDGNFETNNNLNGCQKNQDVSFRPSNDCHAVVAHSSDEQLSQTSSGLDGLVIRSSDYEKAYHSREHGQENVLDCKPTILGQPNDVSHDGGELKVPGAHDLLLRSTTLNPELSKEQSEECKSLDTGMPSSKLASLPDMDCVLHMNNLELGNVVFPEENNTSTTPTSLDPDGVHKHLGELDSGVAPIHSDTLNNPLYESDEDEIVEELHCLPDEDLYKHVAKDQDIVALEKGTSSIRLNAHREDPMHPAVVPMHLSNVQVIPRLTESVSTFQDSTEAHLNEMLELSPRALNDNAKTSLIEGPPASSTAPLLGTNDSFLEHCASVEPGKNVEHSEVLVDAEVAEESTTMLENDIIPCVEEHTDGAKYTEKADVLRVTNYIEENSSNDVPSQSSSPLREDMETAKATSENIVSLEESRGHIFKGSMLHTANHPQPIEIENSGETYSDADDIQYLPSLHLPEESICHEELPEENILNAEVPCQCDSDMVGEQPSEVNQDLVRELSAQDSFGTNPFVDPGYIVSSTDPSPSMSYRPCFSEGEQDFLSELLIDHGNTEAKENLYPLNGSLWETATPPDEAPLPSEFMTEQDFRSFCHEYHEMDFTAVTDGFGDKPSSECNDITNGCVVSVLDLPSSVSVLLAELDTEAVCSKPDSQLPGCPAGRNIPGDTSVPSSTREVPDGETPEADSDLRSHESFGKEKNPELGIPSVPLKSEQERHALPGVVSDSGTWLLDNEKIGGIYGSHSGNIVPVKEEQETCANLVPHAFINENLDELDGHLSNYLPVEPAVEGRSLDEMDVIPLSKPVLTQESDVHVLDRLDSQIVPSSSIGETLNDQDVSPLSIALEAGESEDHITGENDSQIGTSLVGKNIDELGAPPPSSAVLVEKEAEVCVSGELDSQIASCSLPNEKINERDCPPLSSKNIDELGAPPPSSIVLVEKEAEVCVLGELDSQIASCSLPNEKIEERDCPPLSGSVLVENKSDGHVSGDPDCQIAPYSSANYNIDVPGATASVETGWEACSSPELDNQISSYPLTDDKVGELDGTPSCNDQVEAENGSYCSPEFHFQTASYSSVNDKIDGPGAATSVSIEAELGWEACSSPELDCQIGMSQLSDDKVGELDGRPSCNVQVEADNGSYCPPEFYSQIAPGSSNSGALADTSISAPTSINDIEVEPGWEACSSPELDFRIAPCPSSDDKVGELDQLPSCNVQAESDDGSCWSSEFDSRIPTGSPNSGALAETSTTTSTSVMPSTEENYLVSPVLPWTEPFKNVSNEDPQKSPPLPPLQWRLGRPRLGLLSAKGHMPDPARRTAPVLSASSQDIGNSLGSLDGMAESIASVSSQDIKERHQNSVEDDNNQRIESGRPSTCPTVTDVARTEHDRSFAEACGNIKHQGHITSPPTESEEHPNDSGATDGMALDLLPFPMYEHGINQEGPQQHLLCSDISDITEHLSHTDPAASDKMVDDHSAAGGMHLNTISSSTPGNDFENGCYQQPQQGEVLSWTSDNEESSSASHEEKNLKDHSITSGSPSDTTKHKISGSLSEGHSQESHNIKEQDTVNLKDSLSGGPSPSAVSIVSEDYPHGDPNLERENIHLSNLWWPGDKNKYVGGVGEGTYVQAGQPPVMGWTIGPQMLHPNYGMSMEGRRFEPEVTDYPLIRKPISMRNIPRNPLVDAVAAHDRSTMRKVAELAPAADKTNPDGRNLWLEQIRNKTFDLKPVGSSKPTSMRAPARNLKVAAIIEKANAIRQAVGSDDEDEDDDNWSDT</sequence>
<dbReference type="PROSITE" id="PS51082">
    <property type="entry name" value="WH2"/>
    <property type="match status" value="1"/>
</dbReference>
<accession>A0A0Q3JJV8</accession>
<dbReference type="Gramene" id="KQK12484">
    <property type="protein sequence ID" value="KQK12484"/>
    <property type="gene ID" value="BRADI_1g04000v3"/>
</dbReference>
<dbReference type="Gene3D" id="6.10.280.150">
    <property type="match status" value="2"/>
</dbReference>
<feature type="region of interest" description="Disordered" evidence="2">
    <location>
        <begin position="446"/>
        <end position="503"/>
    </location>
</feature>
<feature type="domain" description="WH2" evidence="3">
    <location>
        <begin position="2212"/>
        <end position="2230"/>
    </location>
</feature>
<feature type="region of interest" description="Disordered" evidence="2">
    <location>
        <begin position="677"/>
        <end position="696"/>
    </location>
</feature>
<dbReference type="Gene3D" id="1.20.5.340">
    <property type="match status" value="1"/>
</dbReference>
<feature type="region of interest" description="Disordered" evidence="2">
    <location>
        <begin position="1165"/>
        <end position="1220"/>
    </location>
</feature>
<keyword evidence="6" id="KW-1185">Reference proteome</keyword>
<feature type="compositionally biased region" description="Polar residues" evidence="2">
    <location>
        <begin position="1732"/>
        <end position="1748"/>
    </location>
</feature>
<comment type="similarity">
    <text evidence="1">Belongs to the SCAR/WAVE family.</text>
</comment>